<gene>
    <name evidence="1" type="ORF">S01H4_29396</name>
</gene>
<feature type="non-terminal residue" evidence="1">
    <location>
        <position position="59"/>
    </location>
</feature>
<reference evidence="1" key="1">
    <citation type="journal article" date="2014" name="Front. Microbiol.">
        <title>High frequency of phylogenetically diverse reductive dehalogenase-homologous genes in deep subseafloor sedimentary metagenomes.</title>
        <authorList>
            <person name="Kawai M."/>
            <person name="Futagami T."/>
            <person name="Toyoda A."/>
            <person name="Takaki Y."/>
            <person name="Nishi S."/>
            <person name="Hori S."/>
            <person name="Arai W."/>
            <person name="Tsubouchi T."/>
            <person name="Morono Y."/>
            <person name="Uchiyama I."/>
            <person name="Ito T."/>
            <person name="Fujiyama A."/>
            <person name="Inagaki F."/>
            <person name="Takami H."/>
        </authorList>
    </citation>
    <scope>NUCLEOTIDE SEQUENCE</scope>
    <source>
        <strain evidence="1">Expedition CK06-06</strain>
    </source>
</reference>
<organism evidence="1">
    <name type="scientific">marine sediment metagenome</name>
    <dbReference type="NCBI Taxonomy" id="412755"/>
    <lineage>
        <taxon>unclassified sequences</taxon>
        <taxon>metagenomes</taxon>
        <taxon>ecological metagenomes</taxon>
    </lineage>
</organism>
<dbReference type="AlphaFoldDB" id="X1AAA7"/>
<evidence type="ECO:0000313" key="1">
    <source>
        <dbReference type="EMBL" id="GAG79410.1"/>
    </source>
</evidence>
<sequence length="59" mass="6615">FTTLQDALPGISLIGEFETPILLSAMSTKDEDEVERIRRMGQKTIEVVDMVADFLTSRV</sequence>
<feature type="non-terminal residue" evidence="1">
    <location>
        <position position="1"/>
    </location>
</feature>
<dbReference type="EMBL" id="BART01015010">
    <property type="protein sequence ID" value="GAG79410.1"/>
    <property type="molecule type" value="Genomic_DNA"/>
</dbReference>
<name>X1AAA7_9ZZZZ</name>
<proteinExistence type="predicted"/>
<comment type="caution">
    <text evidence="1">The sequence shown here is derived from an EMBL/GenBank/DDBJ whole genome shotgun (WGS) entry which is preliminary data.</text>
</comment>
<protein>
    <submittedName>
        <fullName evidence="1">Uncharacterized protein</fullName>
    </submittedName>
</protein>
<accession>X1AAA7</accession>